<sequence length="27" mass="3101">MTRYLATARLLFETLQMQSCLNGINVL</sequence>
<protein>
    <submittedName>
        <fullName evidence="1">Uncharacterized protein</fullName>
    </submittedName>
</protein>
<gene>
    <name evidence="1" type="ORF">FTOL_06359</name>
</gene>
<organism evidence="1 2">
    <name type="scientific">Fusarium torulosum</name>
    <dbReference type="NCBI Taxonomy" id="33205"/>
    <lineage>
        <taxon>Eukaryota</taxon>
        <taxon>Fungi</taxon>
        <taxon>Dikarya</taxon>
        <taxon>Ascomycota</taxon>
        <taxon>Pezizomycotina</taxon>
        <taxon>Sordariomycetes</taxon>
        <taxon>Hypocreomycetidae</taxon>
        <taxon>Hypocreales</taxon>
        <taxon>Nectriaceae</taxon>
        <taxon>Fusarium</taxon>
    </lineage>
</organism>
<comment type="caution">
    <text evidence="1">The sequence shown here is derived from an EMBL/GenBank/DDBJ whole genome shotgun (WGS) entry which is preliminary data.</text>
</comment>
<keyword evidence="2" id="KW-1185">Reference proteome</keyword>
<dbReference type="Proteomes" id="UP001187734">
    <property type="component" value="Unassembled WGS sequence"/>
</dbReference>
<evidence type="ECO:0000313" key="2">
    <source>
        <dbReference type="Proteomes" id="UP001187734"/>
    </source>
</evidence>
<dbReference type="EMBL" id="ONZP01000211">
    <property type="protein sequence ID" value="SPJ77941.1"/>
    <property type="molecule type" value="Genomic_DNA"/>
</dbReference>
<proteinExistence type="predicted"/>
<accession>A0AAE8M9A7</accession>
<name>A0AAE8M9A7_9HYPO</name>
<evidence type="ECO:0000313" key="1">
    <source>
        <dbReference type="EMBL" id="SPJ77941.1"/>
    </source>
</evidence>
<dbReference type="AlphaFoldDB" id="A0AAE8M9A7"/>
<reference evidence="1" key="1">
    <citation type="submission" date="2018-03" db="EMBL/GenBank/DDBJ databases">
        <authorList>
            <person name="Guldener U."/>
        </authorList>
    </citation>
    <scope>NUCLEOTIDE SEQUENCE</scope>
</reference>